<evidence type="ECO:0000313" key="2">
    <source>
        <dbReference type="Proteomes" id="UP001141629"/>
    </source>
</evidence>
<proteinExistence type="predicted"/>
<keyword evidence="2" id="KW-1185">Reference proteome</keyword>
<name>A0A9X2Z3M8_9MYCO</name>
<evidence type="ECO:0000313" key="1">
    <source>
        <dbReference type="EMBL" id="MCV7422838.1"/>
    </source>
</evidence>
<dbReference type="RefSeq" id="WP_263997730.1">
    <property type="nucleotide sequence ID" value="NZ_JACKVK010000011.1"/>
</dbReference>
<sequence>MTRARLQLTDYVAEGRPRFDELERLSTPLSAVLTQELDGAATALDLSTDEILLAALGRAVERTIGSGVVGVDVACRLATSRPIRLACAAPVQLDVDELLADVHDQFYALADHRVVRGLSDATRTEPTADILFTTGDPAERPHLGHLLELRAVRRGDAVVLDWWFDARSFEAYTVAELADQLPLAMIELTSEATPPIHANHELALAH</sequence>
<reference evidence="1" key="1">
    <citation type="submission" date="2020-07" db="EMBL/GenBank/DDBJ databases">
        <authorList>
            <person name="Pettersson B.M.F."/>
            <person name="Behra P.R.K."/>
            <person name="Ramesh M."/>
            <person name="Das S."/>
            <person name="Dasgupta S."/>
            <person name="Kirsebom L.A."/>
        </authorList>
    </citation>
    <scope>NUCLEOTIDE SEQUENCE</scope>
    <source>
        <strain evidence="1">DSM 44838</strain>
    </source>
</reference>
<dbReference type="EMBL" id="JACKVK010000011">
    <property type="protein sequence ID" value="MCV7422838.1"/>
    <property type="molecule type" value="Genomic_DNA"/>
</dbReference>
<accession>A0A9X2Z3M8</accession>
<dbReference type="Gene3D" id="3.30.559.30">
    <property type="entry name" value="Nonribosomal peptide synthetase, condensation domain"/>
    <property type="match status" value="1"/>
</dbReference>
<dbReference type="AlphaFoldDB" id="A0A9X2Z3M8"/>
<gene>
    <name evidence="1" type="ORF">H7K45_20005</name>
</gene>
<organism evidence="1 2">
    <name type="scientific">Mycobacterium yunnanensis</name>
    <dbReference type="NCBI Taxonomy" id="368477"/>
    <lineage>
        <taxon>Bacteria</taxon>
        <taxon>Bacillati</taxon>
        <taxon>Actinomycetota</taxon>
        <taxon>Actinomycetes</taxon>
        <taxon>Mycobacteriales</taxon>
        <taxon>Mycobacteriaceae</taxon>
        <taxon>Mycobacterium</taxon>
    </lineage>
</organism>
<protein>
    <submittedName>
        <fullName evidence="1">Uncharacterized protein</fullName>
    </submittedName>
</protein>
<reference evidence="1" key="2">
    <citation type="journal article" date="2022" name="BMC Genomics">
        <title>Comparative genome analysis of mycobacteria focusing on tRNA and non-coding RNA.</title>
        <authorList>
            <person name="Behra P.R.K."/>
            <person name="Pettersson B.M.F."/>
            <person name="Ramesh M."/>
            <person name="Das S."/>
            <person name="Dasgupta S."/>
            <person name="Kirsebom L.A."/>
        </authorList>
    </citation>
    <scope>NUCLEOTIDE SEQUENCE</scope>
    <source>
        <strain evidence="1">DSM 44838</strain>
    </source>
</reference>
<comment type="caution">
    <text evidence="1">The sequence shown here is derived from an EMBL/GenBank/DDBJ whole genome shotgun (WGS) entry which is preliminary data.</text>
</comment>
<dbReference type="Proteomes" id="UP001141629">
    <property type="component" value="Unassembled WGS sequence"/>
</dbReference>
<dbReference type="SUPFAM" id="SSF52777">
    <property type="entry name" value="CoA-dependent acyltransferases"/>
    <property type="match status" value="1"/>
</dbReference>